<dbReference type="InterPro" id="IPR004883">
    <property type="entry name" value="LOB"/>
</dbReference>
<dbReference type="EMBL" id="JBGMDY010000006">
    <property type="protein sequence ID" value="KAL2332274.1"/>
    <property type="molecule type" value="Genomic_DNA"/>
</dbReference>
<comment type="caution">
    <text evidence="3">The sequence shown here is derived from an EMBL/GenBank/DDBJ whole genome shotgun (WGS) entry which is preliminary data.</text>
</comment>
<dbReference type="Proteomes" id="UP001603857">
    <property type="component" value="Unassembled WGS sequence"/>
</dbReference>
<sequence length="157" mass="18158">MTTIIYQSDMRASDPVGGCYNIIHQLQSQIHFANAELQLVLQRLAFFRSQPHHHIIIINTTTTTTNNNNSVPFLHQHPQFQHVNNSYNYYNSSFQDDLNFLARQNSMSLLEDDISQDPVLLDQDYHQNPVLEFMDSTLHPHHSDDESVLLKVDKAVL</sequence>
<evidence type="ECO:0000313" key="4">
    <source>
        <dbReference type="Proteomes" id="UP001603857"/>
    </source>
</evidence>
<organism evidence="3 4">
    <name type="scientific">Flemingia macrophylla</name>
    <dbReference type="NCBI Taxonomy" id="520843"/>
    <lineage>
        <taxon>Eukaryota</taxon>
        <taxon>Viridiplantae</taxon>
        <taxon>Streptophyta</taxon>
        <taxon>Embryophyta</taxon>
        <taxon>Tracheophyta</taxon>
        <taxon>Spermatophyta</taxon>
        <taxon>Magnoliopsida</taxon>
        <taxon>eudicotyledons</taxon>
        <taxon>Gunneridae</taxon>
        <taxon>Pentapetalae</taxon>
        <taxon>rosids</taxon>
        <taxon>fabids</taxon>
        <taxon>Fabales</taxon>
        <taxon>Fabaceae</taxon>
        <taxon>Papilionoideae</taxon>
        <taxon>50 kb inversion clade</taxon>
        <taxon>NPAAA clade</taxon>
        <taxon>indigoferoid/millettioid clade</taxon>
        <taxon>Phaseoleae</taxon>
        <taxon>Flemingia</taxon>
    </lineage>
</organism>
<proteinExistence type="inferred from homology"/>
<comment type="similarity">
    <text evidence="1">Belongs to the LOB domain-containing protein family.</text>
</comment>
<dbReference type="PROSITE" id="PS50891">
    <property type="entry name" value="LOB"/>
    <property type="match status" value="1"/>
</dbReference>
<feature type="domain" description="LOB" evidence="2">
    <location>
        <begin position="1"/>
        <end position="44"/>
    </location>
</feature>
<accession>A0ABD1M904</accession>
<evidence type="ECO:0000256" key="1">
    <source>
        <dbReference type="ARBA" id="ARBA00005474"/>
    </source>
</evidence>
<evidence type="ECO:0000313" key="3">
    <source>
        <dbReference type="EMBL" id="KAL2332274.1"/>
    </source>
</evidence>
<keyword evidence="4" id="KW-1185">Reference proteome</keyword>
<evidence type="ECO:0000259" key="2">
    <source>
        <dbReference type="PROSITE" id="PS50891"/>
    </source>
</evidence>
<reference evidence="3 4" key="1">
    <citation type="submission" date="2024-08" db="EMBL/GenBank/DDBJ databases">
        <title>Insights into the chromosomal genome structure of Flemingia macrophylla.</title>
        <authorList>
            <person name="Ding Y."/>
            <person name="Zhao Y."/>
            <person name="Bi W."/>
            <person name="Wu M."/>
            <person name="Zhao G."/>
            <person name="Gong Y."/>
            <person name="Li W."/>
            <person name="Zhang P."/>
        </authorList>
    </citation>
    <scope>NUCLEOTIDE SEQUENCE [LARGE SCALE GENOMIC DNA]</scope>
    <source>
        <strain evidence="3">DYQJB</strain>
        <tissue evidence="3">Leaf</tissue>
    </source>
</reference>
<dbReference type="Pfam" id="PF03195">
    <property type="entry name" value="LOB"/>
    <property type="match status" value="1"/>
</dbReference>
<dbReference type="AlphaFoldDB" id="A0ABD1M904"/>
<gene>
    <name evidence="3" type="ORF">Fmac_019855</name>
</gene>
<name>A0ABD1M904_9FABA</name>
<protein>
    <recommendedName>
        <fullName evidence="2">LOB domain-containing protein</fullName>
    </recommendedName>
</protein>